<reference evidence="2 3" key="1">
    <citation type="submission" date="2019-02" db="EMBL/GenBank/DDBJ databases">
        <title>Deep-cultivation of Planctomycetes and their phenomic and genomic characterization uncovers novel biology.</title>
        <authorList>
            <person name="Wiegand S."/>
            <person name="Jogler M."/>
            <person name="Boedeker C."/>
            <person name="Pinto D."/>
            <person name="Vollmers J."/>
            <person name="Rivas-Marin E."/>
            <person name="Kohn T."/>
            <person name="Peeters S.H."/>
            <person name="Heuer A."/>
            <person name="Rast P."/>
            <person name="Oberbeckmann S."/>
            <person name="Bunk B."/>
            <person name="Jeske O."/>
            <person name="Meyerdierks A."/>
            <person name="Storesund J.E."/>
            <person name="Kallscheuer N."/>
            <person name="Luecker S."/>
            <person name="Lage O.M."/>
            <person name="Pohl T."/>
            <person name="Merkel B.J."/>
            <person name="Hornburger P."/>
            <person name="Mueller R.-W."/>
            <person name="Bruemmer F."/>
            <person name="Labrenz M."/>
            <person name="Spormann A.M."/>
            <person name="Op den Camp H."/>
            <person name="Overmann J."/>
            <person name="Amann R."/>
            <person name="Jetten M.S.M."/>
            <person name="Mascher T."/>
            <person name="Medema M.H."/>
            <person name="Devos D.P."/>
            <person name="Kaster A.-K."/>
            <person name="Ovreas L."/>
            <person name="Rohde M."/>
            <person name="Galperin M.Y."/>
            <person name="Jogler C."/>
        </authorList>
    </citation>
    <scope>NUCLEOTIDE SEQUENCE [LARGE SCALE GENOMIC DNA]</scope>
    <source>
        <strain evidence="2 3">Mal4</strain>
    </source>
</reference>
<protein>
    <submittedName>
        <fullName evidence="2">Uncharacterized protein</fullName>
    </submittedName>
</protein>
<accession>A0A517ZB56</accession>
<dbReference type="EMBL" id="CP036275">
    <property type="protein sequence ID" value="QDU39735.1"/>
    <property type="molecule type" value="Genomic_DNA"/>
</dbReference>
<dbReference type="RefSeq" id="WP_197443633.1">
    <property type="nucleotide sequence ID" value="NZ_CP036275.1"/>
</dbReference>
<dbReference type="AlphaFoldDB" id="A0A517ZB56"/>
<evidence type="ECO:0000313" key="3">
    <source>
        <dbReference type="Proteomes" id="UP000320496"/>
    </source>
</evidence>
<evidence type="ECO:0000256" key="1">
    <source>
        <dbReference type="SAM" id="MobiDB-lite"/>
    </source>
</evidence>
<organism evidence="2 3">
    <name type="scientific">Maioricimonas rarisocia</name>
    <dbReference type="NCBI Taxonomy" id="2528026"/>
    <lineage>
        <taxon>Bacteria</taxon>
        <taxon>Pseudomonadati</taxon>
        <taxon>Planctomycetota</taxon>
        <taxon>Planctomycetia</taxon>
        <taxon>Planctomycetales</taxon>
        <taxon>Planctomycetaceae</taxon>
        <taxon>Maioricimonas</taxon>
    </lineage>
</organism>
<gene>
    <name evidence="2" type="ORF">Mal4_40820</name>
</gene>
<evidence type="ECO:0000313" key="2">
    <source>
        <dbReference type="EMBL" id="QDU39735.1"/>
    </source>
</evidence>
<dbReference type="Proteomes" id="UP000320496">
    <property type="component" value="Chromosome"/>
</dbReference>
<proteinExistence type="predicted"/>
<dbReference type="KEGG" id="mri:Mal4_40820"/>
<keyword evidence="3" id="KW-1185">Reference proteome</keyword>
<name>A0A517ZB56_9PLAN</name>
<feature type="region of interest" description="Disordered" evidence="1">
    <location>
        <begin position="1"/>
        <end position="54"/>
    </location>
</feature>
<sequence>MAGKGRPGPRQPATKLPHLQKKQLKQQLPQTGKVGGARKGSSQRGGESGGDRRG</sequence>